<proteinExistence type="predicted"/>
<sequence length="249" mass="28573">MSKDPLDKLIEEVISEEINEIEIPDGQQIWDRIEKGLNSPNKNKIKKYNYKKVSSLIIALITLSLFSHWKSKEINASYISLLKIISKMTGGKIEINIDSIRNSREKSRISIHDEVPSTVSLDMNTAEEQCSFQLAFPTYLPSGFEFKEVELEQLGNETLSAKIIYSNIDHSAFELVETPIKEEYSKNIGVNQESAKVETVNHNGFEYTVIEYKNNQILILWNIYDIEYTLRGNNKEEALKIAFSIKSTQ</sequence>
<name>A0A7C8LST8_9FIRM</name>
<reference evidence="2 3" key="1">
    <citation type="submission" date="2019-12" db="EMBL/GenBank/DDBJ databases">
        <title>Defluviitalea raffinosedens, isolated from a biogas fermenter, genome sequencing and characterization.</title>
        <authorList>
            <person name="Rettenmaier R."/>
            <person name="Schneider M."/>
            <person name="Neuhaus K."/>
            <person name="Liebl W."/>
            <person name="Zverlov V."/>
        </authorList>
    </citation>
    <scope>NUCLEOTIDE SEQUENCE [LARGE SCALE GENOMIC DNA]</scope>
    <source>
        <strain evidence="2 3">249c-K6</strain>
    </source>
</reference>
<accession>A0A7C8LST8</accession>
<keyword evidence="3" id="KW-1185">Reference proteome</keyword>
<feature type="domain" description="DUF4367" evidence="1">
    <location>
        <begin position="137"/>
        <end position="245"/>
    </location>
</feature>
<dbReference type="EMBL" id="WSLF01000008">
    <property type="protein sequence ID" value="KAE9633447.1"/>
    <property type="molecule type" value="Genomic_DNA"/>
</dbReference>
<evidence type="ECO:0000313" key="3">
    <source>
        <dbReference type="Proteomes" id="UP000483018"/>
    </source>
</evidence>
<organism evidence="2 3">
    <name type="scientific">Defluviitalea raffinosedens</name>
    <dbReference type="NCBI Taxonomy" id="1450156"/>
    <lineage>
        <taxon>Bacteria</taxon>
        <taxon>Bacillati</taxon>
        <taxon>Bacillota</taxon>
        <taxon>Clostridia</taxon>
        <taxon>Lachnospirales</taxon>
        <taxon>Defluviitaleaceae</taxon>
        <taxon>Defluviitalea</taxon>
    </lineage>
</organism>
<dbReference type="Pfam" id="PF14285">
    <property type="entry name" value="DUF4367"/>
    <property type="match status" value="1"/>
</dbReference>
<evidence type="ECO:0000313" key="2">
    <source>
        <dbReference type="EMBL" id="KAE9633447.1"/>
    </source>
</evidence>
<dbReference type="OrthoDB" id="1786203at2"/>
<evidence type="ECO:0000259" key="1">
    <source>
        <dbReference type="Pfam" id="PF14285"/>
    </source>
</evidence>
<gene>
    <name evidence="2" type="ORF">GND95_09420</name>
</gene>
<dbReference type="RefSeq" id="WP_158740730.1">
    <property type="nucleotide sequence ID" value="NZ_JAFBEP010000009.1"/>
</dbReference>
<protein>
    <submittedName>
        <fullName evidence="2">DUF4367 domain-containing protein</fullName>
    </submittedName>
</protein>
<dbReference type="Proteomes" id="UP000483018">
    <property type="component" value="Unassembled WGS sequence"/>
</dbReference>
<dbReference type="AlphaFoldDB" id="A0A7C8LST8"/>
<dbReference type="InterPro" id="IPR025377">
    <property type="entry name" value="DUF4367"/>
</dbReference>
<comment type="caution">
    <text evidence="2">The sequence shown here is derived from an EMBL/GenBank/DDBJ whole genome shotgun (WGS) entry which is preliminary data.</text>
</comment>